<name>A0A562JEL2_9FIRM</name>
<keyword evidence="1" id="KW-1133">Transmembrane helix</keyword>
<organism evidence="2 3">
    <name type="scientific">Sedimentibacter saalensis</name>
    <dbReference type="NCBI Taxonomy" id="130788"/>
    <lineage>
        <taxon>Bacteria</taxon>
        <taxon>Bacillati</taxon>
        <taxon>Bacillota</taxon>
        <taxon>Tissierellia</taxon>
        <taxon>Sedimentibacter</taxon>
    </lineage>
</organism>
<dbReference type="AlphaFoldDB" id="A0A562JEL2"/>
<proteinExistence type="predicted"/>
<evidence type="ECO:0000313" key="2">
    <source>
        <dbReference type="EMBL" id="TWH81642.1"/>
    </source>
</evidence>
<reference evidence="2 3" key="1">
    <citation type="submission" date="2019-07" db="EMBL/GenBank/DDBJ databases">
        <title>Genomic Encyclopedia of Type Strains, Phase I: the one thousand microbial genomes (KMG-I) project.</title>
        <authorList>
            <person name="Kyrpides N."/>
        </authorList>
    </citation>
    <scope>NUCLEOTIDE SEQUENCE [LARGE SCALE GENOMIC DNA]</scope>
    <source>
        <strain evidence="2 3">DSM 13558</strain>
    </source>
</reference>
<keyword evidence="1" id="KW-0812">Transmembrane</keyword>
<sequence>MKNKYIMAISILFIVIGISALFKLYLTNRNLIKLVDETEKKYQELRVQKSHDNYMEAKILKLSVIEDNFKWMKDVEKTDKITLENYDGNILDIKEDTSINKIILQGLYLGEDVITPDDYISVQLHNDYRLHYILRYHFMDTINEILIFDDGTIKYKDSYYRSPILLCAAQSLMPIAEEVNHIKNNALSVMVNSTMATCSNYMLSEIDKSYMEQRLTELWDNAVRLRASAHFINKNMVKVDNNVDETLEMLVTKSSGYSEGKQVDMYIFAINGGEVDHVKLVYEDVEEIYKLKTELSKDKKYLYFDNIWTAD</sequence>
<gene>
    <name evidence="2" type="ORF">LY60_01396</name>
</gene>
<evidence type="ECO:0000256" key="1">
    <source>
        <dbReference type="SAM" id="Phobius"/>
    </source>
</evidence>
<dbReference type="EMBL" id="VLKH01000003">
    <property type="protein sequence ID" value="TWH81642.1"/>
    <property type="molecule type" value="Genomic_DNA"/>
</dbReference>
<evidence type="ECO:0000313" key="3">
    <source>
        <dbReference type="Proteomes" id="UP000315343"/>
    </source>
</evidence>
<protein>
    <submittedName>
        <fullName evidence="2">Uncharacterized protein</fullName>
    </submittedName>
</protein>
<comment type="caution">
    <text evidence="2">The sequence shown here is derived from an EMBL/GenBank/DDBJ whole genome shotgun (WGS) entry which is preliminary data.</text>
</comment>
<feature type="transmembrane region" description="Helical" evidence="1">
    <location>
        <begin position="6"/>
        <end position="26"/>
    </location>
</feature>
<keyword evidence="3" id="KW-1185">Reference proteome</keyword>
<dbReference type="Proteomes" id="UP000315343">
    <property type="component" value="Unassembled WGS sequence"/>
</dbReference>
<accession>A0A562JEL2</accession>
<dbReference type="RefSeq" id="WP_145081737.1">
    <property type="nucleotide sequence ID" value="NZ_VLKH01000003.1"/>
</dbReference>
<keyword evidence="1" id="KW-0472">Membrane</keyword>